<dbReference type="Pfam" id="PF08240">
    <property type="entry name" value="ADH_N"/>
    <property type="match status" value="1"/>
</dbReference>
<dbReference type="Pfam" id="PF05485">
    <property type="entry name" value="THAP"/>
    <property type="match status" value="1"/>
</dbReference>
<dbReference type="Proteomes" id="UP001497382">
    <property type="component" value="Unassembled WGS sequence"/>
</dbReference>
<dbReference type="Gene3D" id="3.90.180.10">
    <property type="entry name" value="Medium-chain alcohol dehydrogenases, catalytic domain"/>
    <property type="match status" value="1"/>
</dbReference>
<evidence type="ECO:0000256" key="3">
    <source>
        <dbReference type="ARBA" id="ARBA00022833"/>
    </source>
</evidence>
<reference evidence="8 9" key="1">
    <citation type="submission" date="2024-04" db="EMBL/GenBank/DDBJ databases">
        <authorList>
            <person name="Rising A."/>
            <person name="Reimegard J."/>
            <person name="Sonavane S."/>
            <person name="Akerstrom W."/>
            <person name="Nylinder S."/>
            <person name="Hedman E."/>
            <person name="Kallberg Y."/>
        </authorList>
    </citation>
    <scope>NUCLEOTIDE SEQUENCE [LARGE SCALE GENOMIC DNA]</scope>
</reference>
<dbReference type="InterPro" id="IPR011032">
    <property type="entry name" value="GroES-like_sf"/>
</dbReference>
<evidence type="ECO:0000256" key="6">
    <source>
        <dbReference type="PROSITE-ProRule" id="PRU00309"/>
    </source>
</evidence>
<dbReference type="PANTHER" id="PTHR47696:SF1">
    <property type="entry name" value="THAP DOMAIN-CONTAINING PROTEIN 2"/>
    <property type="match status" value="1"/>
</dbReference>
<dbReference type="GO" id="GO:0003677">
    <property type="term" value="F:DNA binding"/>
    <property type="evidence" value="ECO:0007669"/>
    <property type="project" value="UniProtKB-UniRule"/>
</dbReference>
<evidence type="ECO:0000259" key="7">
    <source>
        <dbReference type="PROSITE" id="PS50950"/>
    </source>
</evidence>
<gene>
    <name evidence="8" type="ORF">LARSCL_LOCUS5032</name>
</gene>
<dbReference type="InterPro" id="IPR013154">
    <property type="entry name" value="ADH-like_N"/>
</dbReference>
<keyword evidence="3" id="KW-0862">Zinc</keyword>
<dbReference type="InterPro" id="IPR038441">
    <property type="entry name" value="THAP_Znf_sf"/>
</dbReference>
<dbReference type="GO" id="GO:0016491">
    <property type="term" value="F:oxidoreductase activity"/>
    <property type="evidence" value="ECO:0007669"/>
    <property type="project" value="UniProtKB-KW"/>
</dbReference>
<dbReference type="PANTHER" id="PTHR47696">
    <property type="entry name" value="THAP DOMAIN-CONTAINING PROTEIN 2"/>
    <property type="match status" value="1"/>
</dbReference>
<dbReference type="GO" id="GO:0008270">
    <property type="term" value="F:zinc ion binding"/>
    <property type="evidence" value="ECO:0007669"/>
    <property type="project" value="UniProtKB-KW"/>
</dbReference>
<keyword evidence="2 6" id="KW-0863">Zinc-finger</keyword>
<dbReference type="Gene3D" id="6.20.210.20">
    <property type="entry name" value="THAP domain"/>
    <property type="match status" value="1"/>
</dbReference>
<evidence type="ECO:0000313" key="9">
    <source>
        <dbReference type="Proteomes" id="UP001497382"/>
    </source>
</evidence>
<evidence type="ECO:0000256" key="4">
    <source>
        <dbReference type="ARBA" id="ARBA00023002"/>
    </source>
</evidence>
<dbReference type="PROSITE" id="PS00059">
    <property type="entry name" value="ADH_ZINC"/>
    <property type="match status" value="1"/>
</dbReference>
<keyword evidence="4" id="KW-0560">Oxidoreductase</keyword>
<evidence type="ECO:0000256" key="5">
    <source>
        <dbReference type="ARBA" id="ARBA00023125"/>
    </source>
</evidence>
<accession>A0AAV1ZET5</accession>
<dbReference type="PROSITE" id="PS50950">
    <property type="entry name" value="ZF_THAP"/>
    <property type="match status" value="1"/>
</dbReference>
<evidence type="ECO:0000256" key="2">
    <source>
        <dbReference type="ARBA" id="ARBA00022771"/>
    </source>
</evidence>
<dbReference type="SMART" id="SM00692">
    <property type="entry name" value="DM3"/>
    <property type="match status" value="1"/>
</dbReference>
<name>A0AAV1ZET5_9ARAC</name>
<dbReference type="EMBL" id="CAXIEN010000045">
    <property type="protein sequence ID" value="CAL1269962.1"/>
    <property type="molecule type" value="Genomic_DNA"/>
</dbReference>
<dbReference type="InterPro" id="IPR002328">
    <property type="entry name" value="ADH_Zn_CS"/>
</dbReference>
<keyword evidence="9" id="KW-1185">Reference proteome</keyword>
<sequence length="276" mass="31837">MVISCCAYGCTERYLKEGPITFHRFPKDEIRRKLWEKQLRRENFISNNNTRICSKHFEAECFENEHERKRLKPDAIPTKFELPDHLQRNEKPIKRRIEEGECSTVTVVSAKEKKFRYIGDFEEKDMESPTKARKLLAIAKSYKEISKKKIQELIRRNGSLVKKVLTLEELISKMKKKALISDSAGSVLKENRPVPEPLPHEVLISIHTVGICGSDVHYWKHGGIGDFTVKKPMILGHESSGTVVKTGNQVKHLKPAAKLLDRFTTLVRALQIPRRL</sequence>
<comment type="caution">
    <text evidence="8">The sequence shown here is derived from an EMBL/GenBank/DDBJ whole genome shotgun (WGS) entry which is preliminary data.</text>
</comment>
<protein>
    <recommendedName>
        <fullName evidence="7">THAP-type domain-containing protein</fullName>
    </recommendedName>
</protein>
<proteinExistence type="predicted"/>
<dbReference type="InterPro" id="IPR026521">
    <property type="entry name" value="THAP2"/>
</dbReference>
<evidence type="ECO:0000313" key="8">
    <source>
        <dbReference type="EMBL" id="CAL1269962.1"/>
    </source>
</evidence>
<keyword evidence="1" id="KW-0479">Metal-binding</keyword>
<feature type="domain" description="THAP-type" evidence="7">
    <location>
        <begin position="1"/>
        <end position="80"/>
    </location>
</feature>
<dbReference type="InterPro" id="IPR006612">
    <property type="entry name" value="THAP_Znf"/>
</dbReference>
<dbReference type="SMART" id="SM00980">
    <property type="entry name" value="THAP"/>
    <property type="match status" value="1"/>
</dbReference>
<dbReference type="SUPFAM" id="SSF50129">
    <property type="entry name" value="GroES-like"/>
    <property type="match status" value="1"/>
</dbReference>
<keyword evidence="5 6" id="KW-0238">DNA-binding</keyword>
<organism evidence="8 9">
    <name type="scientific">Larinioides sclopetarius</name>
    <dbReference type="NCBI Taxonomy" id="280406"/>
    <lineage>
        <taxon>Eukaryota</taxon>
        <taxon>Metazoa</taxon>
        <taxon>Ecdysozoa</taxon>
        <taxon>Arthropoda</taxon>
        <taxon>Chelicerata</taxon>
        <taxon>Arachnida</taxon>
        <taxon>Araneae</taxon>
        <taxon>Araneomorphae</taxon>
        <taxon>Entelegynae</taxon>
        <taxon>Araneoidea</taxon>
        <taxon>Araneidae</taxon>
        <taxon>Larinioides</taxon>
    </lineage>
</organism>
<dbReference type="SUPFAM" id="SSF57716">
    <property type="entry name" value="Glucocorticoid receptor-like (DNA-binding domain)"/>
    <property type="match status" value="1"/>
</dbReference>
<evidence type="ECO:0000256" key="1">
    <source>
        <dbReference type="ARBA" id="ARBA00022723"/>
    </source>
</evidence>
<dbReference type="AlphaFoldDB" id="A0AAV1ZET5"/>